<dbReference type="Gene3D" id="3.10.20.360">
    <property type="entry name" value="CKK domain"/>
    <property type="match status" value="1"/>
</dbReference>
<dbReference type="InterPro" id="IPR038209">
    <property type="entry name" value="CKK_dom_sf"/>
</dbReference>
<comment type="caution">
    <text evidence="2">The sequence shown here is derived from an EMBL/GenBank/DDBJ whole genome shotgun (WGS) entry which is preliminary data.</text>
</comment>
<dbReference type="InterPro" id="IPR011033">
    <property type="entry name" value="PRC_barrel-like_sf"/>
</dbReference>
<dbReference type="SMART" id="SM01051">
    <property type="entry name" value="CAMSAP_CKK"/>
    <property type="match status" value="1"/>
</dbReference>
<dbReference type="Proteomes" id="UP001067231">
    <property type="component" value="Unassembled WGS sequence"/>
</dbReference>
<evidence type="ECO:0000259" key="1">
    <source>
        <dbReference type="PROSITE" id="PS51508"/>
    </source>
</evidence>
<dbReference type="InterPro" id="IPR014797">
    <property type="entry name" value="CKK_CAMSAP"/>
</dbReference>
<dbReference type="Pfam" id="PF08683">
    <property type="entry name" value="CAMSAP_CKK"/>
    <property type="match status" value="1"/>
</dbReference>
<organism evidence="2">
    <name type="scientific">Cryptosporidium canis</name>
    <dbReference type="NCBI Taxonomy" id="195482"/>
    <lineage>
        <taxon>Eukaryota</taxon>
        <taxon>Sar</taxon>
        <taxon>Alveolata</taxon>
        <taxon>Apicomplexa</taxon>
        <taxon>Conoidasida</taxon>
        <taxon>Coccidia</taxon>
        <taxon>Eucoccidiorida</taxon>
        <taxon>Eimeriorina</taxon>
        <taxon>Cryptosporidiidae</taxon>
        <taxon>Cryptosporidium</taxon>
    </lineage>
</organism>
<protein>
    <recommendedName>
        <fullName evidence="1">CKK domain-containing protein</fullName>
    </recommendedName>
</protein>
<name>A0A9D5HWB3_9CRYT</name>
<proteinExistence type="predicted"/>
<gene>
    <name evidence="2" type="ORF">OJ253_2918</name>
</gene>
<accession>A0A9D5HWB3</accession>
<dbReference type="SUPFAM" id="SSF50346">
    <property type="entry name" value="PRC-barrel domain"/>
    <property type="match status" value="1"/>
</dbReference>
<dbReference type="AlphaFoldDB" id="A0A9D5HWB3"/>
<dbReference type="PROSITE" id="PS51508">
    <property type="entry name" value="CKK"/>
    <property type="match status" value="1"/>
</dbReference>
<dbReference type="OrthoDB" id="2125658at2759"/>
<dbReference type="EMBL" id="JAPCXC010000087">
    <property type="protein sequence ID" value="KAJ1605912.1"/>
    <property type="molecule type" value="Genomic_DNA"/>
</dbReference>
<dbReference type="GO" id="GO:0008017">
    <property type="term" value="F:microtubule binding"/>
    <property type="evidence" value="ECO:0007669"/>
    <property type="project" value="InterPro"/>
</dbReference>
<reference evidence="2" key="1">
    <citation type="submission" date="2022-10" db="EMBL/GenBank/DDBJ databases">
        <title>Adaptive evolution leads to modifications in subtelomeric GC content in a zoonotic Cryptosporidium species.</title>
        <authorList>
            <person name="Li J."/>
            <person name="Feng Y."/>
            <person name="Xiao L."/>
        </authorList>
    </citation>
    <scope>NUCLEOTIDE SEQUENCE</scope>
    <source>
        <strain evidence="2">33844</strain>
    </source>
</reference>
<evidence type="ECO:0000313" key="2">
    <source>
        <dbReference type="EMBL" id="KAJ1605912.1"/>
    </source>
</evidence>
<feature type="domain" description="CKK" evidence="1">
    <location>
        <begin position="184"/>
        <end position="263"/>
    </location>
</feature>
<sequence>MRGNYGRASELPYIDLDRIEELRRLWGGCLCGSREERFHQRGCFDHQFADREYFRERRGCASCGMRDFGEGGDCQYGRRHYGGPSYDLGFEGACGGSSVLHPSYSDGRKDGTQLRPSEGGGCVCCGSSWVGGSNLGEGGSFHAQGRRVHSYYEQCLSDDSDSSSCGCEQEYLPEGQPPDGHSDISDNMEIVIKRNNRNVISLALNWVSLSGEHNKRIRKFVADSMDSVELKNVPHFVILFQYDDHKGIRGLYSYFQEEKEWQR</sequence>